<evidence type="ECO:0000256" key="1">
    <source>
        <dbReference type="SAM" id="MobiDB-lite"/>
    </source>
</evidence>
<dbReference type="EMBL" id="JAEVFJ010000021">
    <property type="protein sequence ID" value="KAH8097084.1"/>
    <property type="molecule type" value="Genomic_DNA"/>
</dbReference>
<gene>
    <name evidence="2" type="ORF">BXZ70DRAFT_310523</name>
</gene>
<proteinExistence type="predicted"/>
<protein>
    <submittedName>
        <fullName evidence="2">Uncharacterized protein</fullName>
    </submittedName>
</protein>
<keyword evidence="3" id="KW-1185">Reference proteome</keyword>
<dbReference type="OrthoDB" id="3269227at2759"/>
<dbReference type="Proteomes" id="UP000813824">
    <property type="component" value="Unassembled WGS sequence"/>
</dbReference>
<dbReference type="AlphaFoldDB" id="A0A8K0UN25"/>
<feature type="region of interest" description="Disordered" evidence="1">
    <location>
        <begin position="73"/>
        <end position="239"/>
    </location>
</feature>
<reference evidence="2" key="1">
    <citation type="journal article" date="2021" name="New Phytol.">
        <title>Evolutionary innovations through gain and loss of genes in the ectomycorrhizal Boletales.</title>
        <authorList>
            <person name="Wu G."/>
            <person name="Miyauchi S."/>
            <person name="Morin E."/>
            <person name="Kuo A."/>
            <person name="Drula E."/>
            <person name="Varga T."/>
            <person name="Kohler A."/>
            <person name="Feng B."/>
            <person name="Cao Y."/>
            <person name="Lipzen A."/>
            <person name="Daum C."/>
            <person name="Hundley H."/>
            <person name="Pangilinan J."/>
            <person name="Johnson J."/>
            <person name="Barry K."/>
            <person name="LaButti K."/>
            <person name="Ng V."/>
            <person name="Ahrendt S."/>
            <person name="Min B."/>
            <person name="Choi I.G."/>
            <person name="Park H."/>
            <person name="Plett J.M."/>
            <person name="Magnuson J."/>
            <person name="Spatafora J.W."/>
            <person name="Nagy L.G."/>
            <person name="Henrissat B."/>
            <person name="Grigoriev I.V."/>
            <person name="Yang Z.L."/>
            <person name="Xu J."/>
            <person name="Martin F.M."/>
        </authorList>
    </citation>
    <scope>NUCLEOTIDE SEQUENCE</scope>
    <source>
        <strain evidence="2">KKN 215</strain>
    </source>
</reference>
<feature type="compositionally biased region" description="Basic and acidic residues" evidence="1">
    <location>
        <begin position="172"/>
        <end position="184"/>
    </location>
</feature>
<name>A0A8K0UN25_9AGAR</name>
<evidence type="ECO:0000313" key="3">
    <source>
        <dbReference type="Proteomes" id="UP000813824"/>
    </source>
</evidence>
<accession>A0A8K0UN25</accession>
<sequence>MNQSWHRPTPIKRMYFFLWGRRMGRRSACDGVPNRIKQFPQVHAPPSHASSLPPSPRTMYKLIRRISSSFFPRPDRPWSEDATSTAPQIGRKRRYSSTEPEEDESSSSAPKRHRLDAIQPEEDVEAVKEVTRGVQGVEIEEGEKVADTQAADGPAVAAAAIPLPDSPTLEAQEEKLEPEVKDVLEGGESTDHSALQTTEAGSDAAPENTAEDPEVSNAEVVEKEGEEAAPTVTLDDATPVVTAEGVAAAALAAEEVAPEEGSPKKRSESDISQGH</sequence>
<evidence type="ECO:0000313" key="2">
    <source>
        <dbReference type="EMBL" id="KAH8097084.1"/>
    </source>
</evidence>
<feature type="region of interest" description="Disordered" evidence="1">
    <location>
        <begin position="251"/>
        <end position="275"/>
    </location>
</feature>
<feature type="compositionally biased region" description="Low complexity" evidence="1">
    <location>
        <begin position="147"/>
        <end position="163"/>
    </location>
</feature>
<comment type="caution">
    <text evidence="2">The sequence shown here is derived from an EMBL/GenBank/DDBJ whole genome shotgun (WGS) entry which is preliminary data.</text>
</comment>
<organism evidence="2 3">
    <name type="scientific">Cristinia sonorae</name>
    <dbReference type="NCBI Taxonomy" id="1940300"/>
    <lineage>
        <taxon>Eukaryota</taxon>
        <taxon>Fungi</taxon>
        <taxon>Dikarya</taxon>
        <taxon>Basidiomycota</taxon>
        <taxon>Agaricomycotina</taxon>
        <taxon>Agaricomycetes</taxon>
        <taxon>Agaricomycetidae</taxon>
        <taxon>Agaricales</taxon>
        <taxon>Pleurotineae</taxon>
        <taxon>Stephanosporaceae</taxon>
        <taxon>Cristinia</taxon>
    </lineage>
</organism>